<dbReference type="Pfam" id="PF16277">
    <property type="entry name" value="DUF4926"/>
    <property type="match status" value="1"/>
</dbReference>
<evidence type="ECO:0000313" key="1">
    <source>
        <dbReference type="EMBL" id="GEO99047.1"/>
    </source>
</evidence>
<evidence type="ECO:0000313" key="2">
    <source>
        <dbReference type="Proteomes" id="UP000321258"/>
    </source>
</evidence>
<dbReference type="EMBL" id="BJZT01000013">
    <property type="protein sequence ID" value="GEO99047.1"/>
    <property type="molecule type" value="Genomic_DNA"/>
</dbReference>
<accession>A0A512IMW3</accession>
<evidence type="ECO:0008006" key="3">
    <source>
        <dbReference type="Google" id="ProtNLM"/>
    </source>
</evidence>
<comment type="caution">
    <text evidence="1">The sequence shown here is derived from an EMBL/GenBank/DDBJ whole genome shotgun (WGS) entry which is preliminary data.</text>
</comment>
<protein>
    <recommendedName>
        <fullName evidence="3">DUF4926 domain-containing protein</fullName>
    </recommendedName>
</protein>
<gene>
    <name evidence="1" type="ORF">MHA02_14350</name>
</gene>
<dbReference type="InterPro" id="IPR032568">
    <property type="entry name" value="DUF4926"/>
</dbReference>
<keyword evidence="2" id="KW-1185">Reference proteome</keyword>
<proteinExistence type="predicted"/>
<dbReference type="Proteomes" id="UP000321258">
    <property type="component" value="Unassembled WGS sequence"/>
</dbReference>
<organism evidence="1 2">
    <name type="scientific">Methylobacterium haplocladii</name>
    <dbReference type="NCBI Taxonomy" id="1176176"/>
    <lineage>
        <taxon>Bacteria</taxon>
        <taxon>Pseudomonadati</taxon>
        <taxon>Pseudomonadota</taxon>
        <taxon>Alphaproteobacteria</taxon>
        <taxon>Hyphomicrobiales</taxon>
        <taxon>Methylobacteriaceae</taxon>
        <taxon>Methylobacterium</taxon>
    </lineage>
</organism>
<name>A0A512IMW3_9HYPH</name>
<reference evidence="1 2" key="1">
    <citation type="submission" date="2019-07" db="EMBL/GenBank/DDBJ databases">
        <title>Whole genome shotgun sequence of Methylobacterium haplocladii NBRC 107714.</title>
        <authorList>
            <person name="Hosoyama A."/>
            <person name="Uohara A."/>
            <person name="Ohji S."/>
            <person name="Ichikawa N."/>
        </authorList>
    </citation>
    <scope>NUCLEOTIDE SEQUENCE [LARGE SCALE GENOMIC DNA]</scope>
    <source>
        <strain evidence="1 2">NBRC 107714</strain>
    </source>
</reference>
<dbReference type="RefSeq" id="WP_244612407.1">
    <property type="nucleotide sequence ID" value="NZ_BJZT01000013.1"/>
</dbReference>
<dbReference type="AlphaFoldDB" id="A0A512IMW3"/>
<sequence length="79" mass="8176">MSFETMHTLRKAPDASPLFPELSVVATLRDAVTDDGVTVPAGSRGTVVAVYAAGAAYEVEFARPIIGNMTLPVEALAAA</sequence>